<organism evidence="3 4">
    <name type="scientific">Acer saccharum</name>
    <name type="common">Sugar maple</name>
    <dbReference type="NCBI Taxonomy" id="4024"/>
    <lineage>
        <taxon>Eukaryota</taxon>
        <taxon>Viridiplantae</taxon>
        <taxon>Streptophyta</taxon>
        <taxon>Embryophyta</taxon>
        <taxon>Tracheophyta</taxon>
        <taxon>Spermatophyta</taxon>
        <taxon>Magnoliopsida</taxon>
        <taxon>eudicotyledons</taxon>
        <taxon>Gunneridae</taxon>
        <taxon>Pentapetalae</taxon>
        <taxon>rosids</taxon>
        <taxon>malvids</taxon>
        <taxon>Sapindales</taxon>
        <taxon>Sapindaceae</taxon>
        <taxon>Hippocastanoideae</taxon>
        <taxon>Acereae</taxon>
        <taxon>Acer</taxon>
    </lineage>
</organism>
<name>A0AA39RWX1_ACESA</name>
<proteinExistence type="inferred from homology"/>
<dbReference type="InterPro" id="IPR004883">
    <property type="entry name" value="LOB"/>
</dbReference>
<dbReference type="PANTHER" id="PTHR31301:SF120">
    <property type="entry name" value="LOB DOMAIN-CONTAINING PROTEIN 23-RELATED"/>
    <property type="match status" value="1"/>
</dbReference>
<reference evidence="3" key="2">
    <citation type="submission" date="2023-06" db="EMBL/GenBank/DDBJ databases">
        <authorList>
            <person name="Swenson N.G."/>
            <person name="Wegrzyn J.L."/>
            <person name="Mcevoy S.L."/>
        </authorList>
    </citation>
    <scope>NUCLEOTIDE SEQUENCE</scope>
    <source>
        <strain evidence="3">NS2018</strain>
        <tissue evidence="3">Leaf</tissue>
    </source>
</reference>
<evidence type="ECO:0000313" key="4">
    <source>
        <dbReference type="Proteomes" id="UP001168877"/>
    </source>
</evidence>
<reference evidence="3" key="1">
    <citation type="journal article" date="2022" name="Plant J.">
        <title>Strategies of tolerance reflected in two North American maple genomes.</title>
        <authorList>
            <person name="McEvoy S.L."/>
            <person name="Sezen U.U."/>
            <person name="Trouern-Trend A."/>
            <person name="McMahon S.M."/>
            <person name="Schaberg P.G."/>
            <person name="Yang J."/>
            <person name="Wegrzyn J.L."/>
            <person name="Swenson N.G."/>
        </authorList>
    </citation>
    <scope>NUCLEOTIDE SEQUENCE</scope>
    <source>
        <strain evidence="3">NS2018</strain>
    </source>
</reference>
<feature type="domain" description="LOB" evidence="2">
    <location>
        <begin position="1"/>
        <end position="62"/>
    </location>
</feature>
<dbReference type="Pfam" id="PF03195">
    <property type="entry name" value="LOB"/>
    <property type="match status" value="1"/>
</dbReference>
<dbReference type="PROSITE" id="PS50891">
    <property type="entry name" value="LOB"/>
    <property type="match status" value="1"/>
</dbReference>
<evidence type="ECO:0000259" key="2">
    <source>
        <dbReference type="PROSITE" id="PS50891"/>
    </source>
</evidence>
<sequence length="119" mass="13485">MVSMIIKQQLPIEVREEAANALTFEAQCRIQDPVYGCVGLVHFLQQQIHIAESQVSKAQAEIAVFNSQSHQPHEQLQLPLQLLQQFEPGFGFNNTVNTTIQESPEQVVNLGHFDYFHQA</sequence>
<accession>A0AA39RWX1</accession>
<evidence type="ECO:0000313" key="3">
    <source>
        <dbReference type="EMBL" id="KAK0579554.1"/>
    </source>
</evidence>
<comment type="similarity">
    <text evidence="1">Belongs to the LOB domain-containing protein family.</text>
</comment>
<evidence type="ECO:0000256" key="1">
    <source>
        <dbReference type="ARBA" id="ARBA00005474"/>
    </source>
</evidence>
<gene>
    <name evidence="3" type="ORF">LWI29_027917</name>
</gene>
<protein>
    <recommendedName>
        <fullName evidence="2">LOB domain-containing protein</fullName>
    </recommendedName>
</protein>
<dbReference type="EMBL" id="JAUESC010000385">
    <property type="protein sequence ID" value="KAK0579554.1"/>
    <property type="molecule type" value="Genomic_DNA"/>
</dbReference>
<dbReference type="PANTHER" id="PTHR31301">
    <property type="entry name" value="LOB DOMAIN-CONTAINING PROTEIN 4-RELATED"/>
    <property type="match status" value="1"/>
</dbReference>
<dbReference type="AlphaFoldDB" id="A0AA39RWX1"/>
<dbReference type="Proteomes" id="UP001168877">
    <property type="component" value="Unassembled WGS sequence"/>
</dbReference>
<keyword evidence="4" id="KW-1185">Reference proteome</keyword>
<comment type="caution">
    <text evidence="3">The sequence shown here is derived from an EMBL/GenBank/DDBJ whole genome shotgun (WGS) entry which is preliminary data.</text>
</comment>